<dbReference type="PROSITE" id="PS51257">
    <property type="entry name" value="PROKAR_LIPOPROTEIN"/>
    <property type="match status" value="1"/>
</dbReference>
<dbReference type="GO" id="GO:0042597">
    <property type="term" value="C:periplasmic space"/>
    <property type="evidence" value="ECO:0007669"/>
    <property type="project" value="UniProtKB-ARBA"/>
</dbReference>
<comment type="caution">
    <text evidence="4">The sequence shown here is derived from an EMBL/GenBank/DDBJ whole genome shotgun (WGS) entry which is preliminary data.</text>
</comment>
<dbReference type="Gene3D" id="3.40.190.10">
    <property type="entry name" value="Periplasmic binding protein-like II"/>
    <property type="match status" value="1"/>
</dbReference>
<name>A0A7W7CCE7_9PSEU</name>
<dbReference type="Pfam" id="PF00496">
    <property type="entry name" value="SBP_bac_5"/>
    <property type="match status" value="1"/>
</dbReference>
<dbReference type="PANTHER" id="PTHR30290:SF38">
    <property type="entry name" value="D,D-DIPEPTIDE-BINDING PERIPLASMIC PROTEIN DDPA-RELATED"/>
    <property type="match status" value="1"/>
</dbReference>
<evidence type="ECO:0000259" key="3">
    <source>
        <dbReference type="Pfam" id="PF00496"/>
    </source>
</evidence>
<sequence>MRRSSSGLRAVASLLVLSVVFTGCSAGERAVAPADPNTVSIGFTAEPQNFDFTRTDGAAIPQVLLGNVYEGLVKRDEGGRIAAGLAESWTVSPDRTVYDFRLRPNVRFANGAPFSAEDVKFSLERVRTDWAVSLKSTMDVLRQVEVVSPLHARVVLSRPSNGWLFAMTGRVGAMFSPTGVNELGTRPVGTGPYEVFSRTRGDSIVLRAREGYWGARPTYTTVALKYFRDPTALNNALLSNGIDVIATVGAPDSIPQFTQDRRFTVLEGTTNGEVVLSFNNRRAPLSDVRVRRALTHAIDRAALLRLAWAGRGVLIGSMVPPTDPWFEDLTGVTPYDPDQARKLLREAGVSGLNLTLRIPNLPYAISSAQVIKSYLDKVGVTVGIEPVDFPSVWLKQVFTEHDFDLSIVQHVEARDIDSFGNPNYYWGYDNPAVRTLLDRADQVDPDTQNRLMREAARTIATDAAACWLFVFPNLVVARTKVTGLPRNEIGESFEFARLGRQ</sequence>
<dbReference type="PANTHER" id="PTHR30290">
    <property type="entry name" value="PERIPLASMIC BINDING COMPONENT OF ABC TRANSPORTER"/>
    <property type="match status" value="1"/>
</dbReference>
<reference evidence="4 5" key="1">
    <citation type="submission" date="2020-08" db="EMBL/GenBank/DDBJ databases">
        <title>Sequencing the genomes of 1000 actinobacteria strains.</title>
        <authorList>
            <person name="Klenk H.-P."/>
        </authorList>
    </citation>
    <scope>NUCLEOTIDE SEQUENCE [LARGE SCALE GENOMIC DNA]</scope>
    <source>
        <strain evidence="4 5">DSM 44230</strain>
    </source>
</reference>
<dbReference type="RefSeq" id="WP_185003269.1">
    <property type="nucleotide sequence ID" value="NZ_BAAAUI010000032.1"/>
</dbReference>
<dbReference type="SUPFAM" id="SSF53850">
    <property type="entry name" value="Periplasmic binding protein-like II"/>
    <property type="match status" value="1"/>
</dbReference>
<dbReference type="PIRSF" id="PIRSF002741">
    <property type="entry name" value="MppA"/>
    <property type="match status" value="1"/>
</dbReference>
<dbReference type="InterPro" id="IPR039424">
    <property type="entry name" value="SBP_5"/>
</dbReference>
<evidence type="ECO:0000256" key="2">
    <source>
        <dbReference type="SAM" id="SignalP"/>
    </source>
</evidence>
<evidence type="ECO:0000313" key="5">
    <source>
        <dbReference type="Proteomes" id="UP000533598"/>
    </source>
</evidence>
<dbReference type="Proteomes" id="UP000533598">
    <property type="component" value="Unassembled WGS sequence"/>
</dbReference>
<proteinExistence type="predicted"/>
<protein>
    <submittedName>
        <fullName evidence="4">Peptide/nickel transport system substrate-binding protein</fullName>
    </submittedName>
</protein>
<dbReference type="EMBL" id="JACHMH010000001">
    <property type="protein sequence ID" value="MBB4677298.1"/>
    <property type="molecule type" value="Genomic_DNA"/>
</dbReference>
<organism evidence="4 5">
    <name type="scientific">Crossiella cryophila</name>
    <dbReference type="NCBI Taxonomy" id="43355"/>
    <lineage>
        <taxon>Bacteria</taxon>
        <taxon>Bacillati</taxon>
        <taxon>Actinomycetota</taxon>
        <taxon>Actinomycetes</taxon>
        <taxon>Pseudonocardiales</taxon>
        <taxon>Pseudonocardiaceae</taxon>
        <taxon>Crossiella</taxon>
    </lineage>
</organism>
<dbReference type="GO" id="GO:0043190">
    <property type="term" value="C:ATP-binding cassette (ABC) transporter complex"/>
    <property type="evidence" value="ECO:0007669"/>
    <property type="project" value="InterPro"/>
</dbReference>
<feature type="signal peptide" evidence="2">
    <location>
        <begin position="1"/>
        <end position="26"/>
    </location>
</feature>
<feature type="chain" id="PRO_5039049981" evidence="2">
    <location>
        <begin position="27"/>
        <end position="501"/>
    </location>
</feature>
<evidence type="ECO:0000313" key="4">
    <source>
        <dbReference type="EMBL" id="MBB4677298.1"/>
    </source>
</evidence>
<feature type="domain" description="Solute-binding protein family 5" evidence="3">
    <location>
        <begin position="82"/>
        <end position="412"/>
    </location>
</feature>
<dbReference type="AlphaFoldDB" id="A0A7W7CCE7"/>
<keyword evidence="1 2" id="KW-0732">Signal</keyword>
<evidence type="ECO:0000256" key="1">
    <source>
        <dbReference type="ARBA" id="ARBA00022729"/>
    </source>
</evidence>
<dbReference type="GO" id="GO:1904680">
    <property type="term" value="F:peptide transmembrane transporter activity"/>
    <property type="evidence" value="ECO:0007669"/>
    <property type="project" value="TreeGrafter"/>
</dbReference>
<gene>
    <name evidence="4" type="ORF">HNR67_003416</name>
</gene>
<dbReference type="InterPro" id="IPR030678">
    <property type="entry name" value="Peptide/Ni-bd"/>
</dbReference>
<dbReference type="Gene3D" id="3.10.105.10">
    <property type="entry name" value="Dipeptide-binding Protein, Domain 3"/>
    <property type="match status" value="1"/>
</dbReference>
<accession>A0A7W7CCE7</accession>
<keyword evidence="5" id="KW-1185">Reference proteome</keyword>
<dbReference type="InterPro" id="IPR000914">
    <property type="entry name" value="SBP_5_dom"/>
</dbReference>
<dbReference type="GO" id="GO:0015833">
    <property type="term" value="P:peptide transport"/>
    <property type="evidence" value="ECO:0007669"/>
    <property type="project" value="TreeGrafter"/>
</dbReference>
<dbReference type="CDD" id="cd08494">
    <property type="entry name" value="PBP2_NikA_DppA_OppA_like_6"/>
    <property type="match status" value="1"/>
</dbReference>